<comment type="function">
    <text evidence="6">Plays an important role in the control of DNA replication and the maintenance of replication fork stability.</text>
</comment>
<dbReference type="GO" id="GO:0000076">
    <property type="term" value="P:DNA replication checkpoint signaling"/>
    <property type="evidence" value="ECO:0007669"/>
    <property type="project" value="UniProtKB-UniRule"/>
</dbReference>
<protein>
    <recommendedName>
        <fullName evidence="6">Chromosome segregation in meiosis protein</fullName>
    </recommendedName>
</protein>
<comment type="subcellular location">
    <subcellularLocation>
        <location evidence="1 6">Nucleus</location>
    </subcellularLocation>
</comment>
<evidence type="ECO:0000256" key="4">
    <source>
        <dbReference type="ARBA" id="ARBA00023242"/>
    </source>
</evidence>
<name>A0A077WJ95_9FUNG</name>
<comment type="similarity">
    <text evidence="2 6">Belongs to the CSM3 family.</text>
</comment>
<dbReference type="PANTHER" id="PTHR13220">
    <property type="entry name" value="TIMELESS INTERACTING-RELATED"/>
    <property type="match status" value="1"/>
</dbReference>
<feature type="region of interest" description="Disordered" evidence="7">
    <location>
        <begin position="193"/>
        <end position="293"/>
    </location>
</feature>
<evidence type="ECO:0000256" key="1">
    <source>
        <dbReference type="ARBA" id="ARBA00004123"/>
    </source>
</evidence>
<gene>
    <name evidence="9" type="ORF">LRAMOSA01800</name>
</gene>
<dbReference type="OrthoDB" id="437078at2759"/>
<dbReference type="GO" id="GO:0003677">
    <property type="term" value="F:DNA binding"/>
    <property type="evidence" value="ECO:0007669"/>
    <property type="project" value="TreeGrafter"/>
</dbReference>
<sequence>MDIDDLDQLLLDDYDGFNNNQQQQEKTNDTFDPLAQSSPSGRNAPPAVGKRRPYKRLNADLLLSSKGLPRLRHEAPTIKFQGKGYEDADLRKLMDYYQLWAHHLYPRLQFSDFARTILKTTANPRVKAKLHEWQDEHREKSDEYARIAREQGENAEEEDQEQQASSDEEEESDQDMNDVFMDYLVGVKSGAIPIEDAPSAPEHKNNDNAQSTHDTDNDNDDLFFKPTSEREPTPGPGSPMDISSTTPQRPTLSKETSNASDMKDNSSDDDDDEPLFMNRRPRRITAEDEDMSE</sequence>
<dbReference type="GO" id="GO:0006974">
    <property type="term" value="P:DNA damage response"/>
    <property type="evidence" value="ECO:0007669"/>
    <property type="project" value="UniProtKB-KW"/>
</dbReference>
<dbReference type="PANTHER" id="PTHR13220:SF11">
    <property type="entry name" value="TIMELESS-INTERACTING PROTEIN"/>
    <property type="match status" value="1"/>
</dbReference>
<feature type="compositionally biased region" description="Polar residues" evidence="7">
    <location>
        <begin position="241"/>
        <end position="256"/>
    </location>
</feature>
<dbReference type="AlphaFoldDB" id="A0A077WJ95"/>
<feature type="region of interest" description="Disordered" evidence="7">
    <location>
        <begin position="150"/>
        <end position="174"/>
    </location>
</feature>
<evidence type="ECO:0000256" key="7">
    <source>
        <dbReference type="SAM" id="MobiDB-lite"/>
    </source>
</evidence>
<dbReference type="EMBL" id="LK023324">
    <property type="protein sequence ID" value="CDS07851.1"/>
    <property type="molecule type" value="Genomic_DNA"/>
</dbReference>
<keyword evidence="5 6" id="KW-0131">Cell cycle</keyword>
<keyword evidence="3 6" id="KW-0227">DNA damage</keyword>
<evidence type="ECO:0000256" key="6">
    <source>
        <dbReference type="RuleBase" id="RU366049"/>
    </source>
</evidence>
<evidence type="ECO:0000256" key="3">
    <source>
        <dbReference type="ARBA" id="ARBA00022763"/>
    </source>
</evidence>
<dbReference type="InterPro" id="IPR040038">
    <property type="entry name" value="TIPIN/Csm3/Swi3"/>
</dbReference>
<dbReference type="GO" id="GO:0031297">
    <property type="term" value="P:replication fork processing"/>
    <property type="evidence" value="ECO:0007669"/>
    <property type="project" value="UniProtKB-UniRule"/>
</dbReference>
<keyword evidence="4 6" id="KW-0539">Nucleus</keyword>
<feature type="region of interest" description="Disordered" evidence="7">
    <location>
        <begin position="14"/>
        <end position="53"/>
    </location>
</feature>
<evidence type="ECO:0000256" key="5">
    <source>
        <dbReference type="ARBA" id="ARBA00023306"/>
    </source>
</evidence>
<dbReference type="GO" id="GO:0043111">
    <property type="term" value="P:replication fork arrest"/>
    <property type="evidence" value="ECO:0007669"/>
    <property type="project" value="TreeGrafter"/>
</dbReference>
<feature type="compositionally biased region" description="Acidic residues" evidence="7">
    <location>
        <begin position="153"/>
        <end position="174"/>
    </location>
</feature>
<dbReference type="Pfam" id="PF07962">
    <property type="entry name" value="Swi3"/>
    <property type="match status" value="1"/>
</dbReference>
<organism evidence="9">
    <name type="scientific">Lichtheimia ramosa</name>
    <dbReference type="NCBI Taxonomy" id="688394"/>
    <lineage>
        <taxon>Eukaryota</taxon>
        <taxon>Fungi</taxon>
        <taxon>Fungi incertae sedis</taxon>
        <taxon>Mucoromycota</taxon>
        <taxon>Mucoromycotina</taxon>
        <taxon>Mucoromycetes</taxon>
        <taxon>Mucorales</taxon>
        <taxon>Lichtheimiaceae</taxon>
        <taxon>Lichtheimia</taxon>
    </lineage>
</organism>
<evidence type="ECO:0000313" key="9">
    <source>
        <dbReference type="EMBL" id="CDS07851.1"/>
    </source>
</evidence>
<proteinExistence type="inferred from homology"/>
<accession>A0A077WJ95</accession>
<evidence type="ECO:0000256" key="2">
    <source>
        <dbReference type="ARBA" id="ARBA00006075"/>
    </source>
</evidence>
<dbReference type="InterPro" id="IPR012923">
    <property type="entry name" value="Csm3"/>
</dbReference>
<evidence type="ECO:0000259" key="8">
    <source>
        <dbReference type="Pfam" id="PF07962"/>
    </source>
</evidence>
<dbReference type="GO" id="GO:0031298">
    <property type="term" value="C:replication fork protection complex"/>
    <property type="evidence" value="ECO:0007669"/>
    <property type="project" value="TreeGrafter"/>
</dbReference>
<reference evidence="9" key="1">
    <citation type="journal article" date="2014" name="Genome Announc.">
        <title>De novo whole-genome sequence and genome annotation of Lichtheimia ramosa.</title>
        <authorList>
            <person name="Linde J."/>
            <person name="Schwartze V."/>
            <person name="Binder U."/>
            <person name="Lass-Florl C."/>
            <person name="Voigt K."/>
            <person name="Horn F."/>
        </authorList>
    </citation>
    <scope>NUCLEOTIDE SEQUENCE</scope>
    <source>
        <strain evidence="9">JMRC FSU:6197</strain>
    </source>
</reference>
<feature type="domain" description="Chromosome segregation in meiosis protein 3" evidence="8">
    <location>
        <begin position="57"/>
        <end position="137"/>
    </location>
</feature>